<evidence type="ECO:0000313" key="1">
    <source>
        <dbReference type="EMBL" id="CAJ1510136.1"/>
    </source>
</evidence>
<dbReference type="Proteomes" id="UP001190465">
    <property type="component" value="Chromosome"/>
</dbReference>
<dbReference type="RefSeq" id="WP_308479751.1">
    <property type="nucleotide sequence ID" value="NZ_OY726397.1"/>
</dbReference>
<reference evidence="1 2" key="1">
    <citation type="submission" date="2023-08" db="EMBL/GenBank/DDBJ databases">
        <authorList>
            <person name="Folkvardsen B D."/>
            <person name="Norman A."/>
        </authorList>
    </citation>
    <scope>NUCLEOTIDE SEQUENCE [LARGE SCALE GENOMIC DNA]</scope>
    <source>
        <strain evidence="1 2">Mu0053</strain>
    </source>
</reference>
<accession>A0ABM9M4P6</accession>
<evidence type="ECO:0000313" key="2">
    <source>
        <dbReference type="Proteomes" id="UP001190465"/>
    </source>
</evidence>
<gene>
    <name evidence="1" type="ORF">MU0053_004460</name>
</gene>
<sequence length="77" mass="8001">MGDVAAELLVQLAKLRTDFCCAGGSLALLAGHSGNADLHAAAEAARILASRYVSEQVRDVAATLPLRGLEFGLEPHT</sequence>
<protein>
    <submittedName>
        <fullName evidence="1">Uncharacterized protein</fullName>
    </submittedName>
</protein>
<proteinExistence type="predicted"/>
<keyword evidence="2" id="KW-1185">Reference proteome</keyword>
<dbReference type="EMBL" id="OY726397">
    <property type="protein sequence ID" value="CAJ1510136.1"/>
    <property type="molecule type" value="Genomic_DNA"/>
</dbReference>
<organism evidence="1 2">
    <name type="scientific">[Mycobacterium] burgundiense</name>
    <dbReference type="NCBI Taxonomy" id="3064286"/>
    <lineage>
        <taxon>Bacteria</taxon>
        <taxon>Bacillati</taxon>
        <taxon>Actinomycetota</taxon>
        <taxon>Actinomycetes</taxon>
        <taxon>Mycobacteriales</taxon>
        <taxon>Mycobacteriaceae</taxon>
        <taxon>Mycolicibacterium</taxon>
    </lineage>
</organism>
<name>A0ABM9M4P6_9MYCO</name>